<evidence type="ECO:0000256" key="1">
    <source>
        <dbReference type="ARBA" id="ARBA00004123"/>
    </source>
</evidence>
<dbReference type="PANTHER" id="PTHR45776">
    <property type="entry name" value="MIP04163P"/>
    <property type="match status" value="1"/>
</dbReference>
<proteinExistence type="predicted"/>
<evidence type="ECO:0000256" key="6">
    <source>
        <dbReference type="SAM" id="MobiDB-lite"/>
    </source>
</evidence>
<dbReference type="GO" id="GO:0005634">
    <property type="term" value="C:nucleus"/>
    <property type="evidence" value="ECO:0007669"/>
    <property type="project" value="UniProtKB-SubCell"/>
</dbReference>
<reference evidence="8" key="1">
    <citation type="journal article" date="2020" name="G3 (Bethesda)">
        <title>High-Quality Assemblies for Three Invasive Social Wasps from the &lt;i&gt;Vespula&lt;/i&gt; Genus.</title>
        <authorList>
            <person name="Harrop T.W.R."/>
            <person name="Guhlin J."/>
            <person name="McLaughlin G.M."/>
            <person name="Permina E."/>
            <person name="Stockwell P."/>
            <person name="Gilligan J."/>
            <person name="Le Lec M.F."/>
            <person name="Gruber M.A.M."/>
            <person name="Quinn O."/>
            <person name="Lovegrove M."/>
            <person name="Duncan E.J."/>
            <person name="Remnant E.J."/>
            <person name="Van Eeckhoven J."/>
            <person name="Graham B."/>
            <person name="Knapp R.A."/>
            <person name="Langford K.W."/>
            <person name="Kronenberg Z."/>
            <person name="Press M.O."/>
            <person name="Eacker S.M."/>
            <person name="Wilson-Rankin E.E."/>
            <person name="Purcell J."/>
            <person name="Lester P.J."/>
            <person name="Dearden P.K."/>
        </authorList>
    </citation>
    <scope>NUCLEOTIDE SEQUENCE</scope>
    <source>
        <strain evidence="8">Marl-1</strain>
    </source>
</reference>
<name>A0A834J9T1_VESVU</name>
<dbReference type="GO" id="GO:0000981">
    <property type="term" value="F:DNA-binding transcription factor activity, RNA polymerase II-specific"/>
    <property type="evidence" value="ECO:0007669"/>
    <property type="project" value="TreeGrafter"/>
</dbReference>
<feature type="domain" description="MiT/TFE transcription factors N-terminal" evidence="7">
    <location>
        <begin position="24"/>
        <end position="113"/>
    </location>
</feature>
<keyword evidence="9" id="KW-1185">Reference proteome</keyword>
<feature type="compositionally biased region" description="Low complexity" evidence="6">
    <location>
        <begin position="230"/>
        <end position="244"/>
    </location>
</feature>
<comment type="caution">
    <text evidence="8">The sequence shown here is derived from an EMBL/GenBank/DDBJ whole genome shotgun (WGS) entry which is preliminary data.</text>
</comment>
<evidence type="ECO:0000313" key="8">
    <source>
        <dbReference type="EMBL" id="KAF7383651.1"/>
    </source>
</evidence>
<feature type="region of interest" description="Disordered" evidence="6">
    <location>
        <begin position="158"/>
        <end position="244"/>
    </location>
</feature>
<evidence type="ECO:0000256" key="3">
    <source>
        <dbReference type="ARBA" id="ARBA00023125"/>
    </source>
</evidence>
<feature type="compositionally biased region" description="Polar residues" evidence="6">
    <location>
        <begin position="195"/>
        <end position="221"/>
    </location>
</feature>
<organism evidence="8 9">
    <name type="scientific">Vespula vulgaris</name>
    <name type="common">Yellow jacket</name>
    <name type="synonym">Wasp</name>
    <dbReference type="NCBI Taxonomy" id="7454"/>
    <lineage>
        <taxon>Eukaryota</taxon>
        <taxon>Metazoa</taxon>
        <taxon>Ecdysozoa</taxon>
        <taxon>Arthropoda</taxon>
        <taxon>Hexapoda</taxon>
        <taxon>Insecta</taxon>
        <taxon>Pterygota</taxon>
        <taxon>Neoptera</taxon>
        <taxon>Endopterygota</taxon>
        <taxon>Hymenoptera</taxon>
        <taxon>Apocrita</taxon>
        <taxon>Aculeata</taxon>
        <taxon>Vespoidea</taxon>
        <taxon>Vespidae</taxon>
        <taxon>Vespinae</taxon>
        <taxon>Vespula</taxon>
    </lineage>
</organism>
<dbReference type="AlphaFoldDB" id="A0A834J9T1"/>
<feature type="compositionally biased region" description="Low complexity" evidence="6">
    <location>
        <begin position="47"/>
        <end position="60"/>
    </location>
</feature>
<dbReference type="EMBL" id="JACSEA010000017">
    <property type="protein sequence ID" value="KAF7383651.1"/>
    <property type="molecule type" value="Genomic_DNA"/>
</dbReference>
<feature type="region of interest" description="Disordered" evidence="6">
    <location>
        <begin position="42"/>
        <end position="72"/>
    </location>
</feature>
<evidence type="ECO:0000313" key="9">
    <source>
        <dbReference type="Proteomes" id="UP000614350"/>
    </source>
</evidence>
<gene>
    <name evidence="8" type="ORF">HZH66_013001</name>
</gene>
<sequence>MFPNWECLSDLDPPTFKTATPTSRTQLKLQLMREQLQEQERREAEFRQSLQQQRPAAAHPRPVPPTPLSTIGVDVPPQVLQVRTLLENPTRYHVVQKQKNQVRQYLQESFRGVDCGTGVNAVLGSAGNDSSTGGTPVDVGGIPSAAATSAPVPPAPVLPMVVHSAPPGPTVHHQKPQHPHLASYPRAPGLLSHGNPVSASPDPTTGAMSPGLSSVATSNSELHPPPSPSSPSSSSSVPTPTTVPTHKLKRTVGLHVHLLAQLLLAPLAMLNTSISHQPV</sequence>
<evidence type="ECO:0000259" key="7">
    <source>
        <dbReference type="Pfam" id="PF15951"/>
    </source>
</evidence>
<dbReference type="InterPro" id="IPR031867">
    <property type="entry name" value="MiT/TFE_N"/>
</dbReference>
<keyword evidence="4" id="KW-0804">Transcription</keyword>
<evidence type="ECO:0000256" key="2">
    <source>
        <dbReference type="ARBA" id="ARBA00023015"/>
    </source>
</evidence>
<dbReference type="GO" id="GO:0000978">
    <property type="term" value="F:RNA polymerase II cis-regulatory region sequence-specific DNA binding"/>
    <property type="evidence" value="ECO:0007669"/>
    <property type="project" value="TreeGrafter"/>
</dbReference>
<dbReference type="Pfam" id="PF15951">
    <property type="entry name" value="MITF_TFEB_C_3_N"/>
    <property type="match status" value="1"/>
</dbReference>
<keyword evidence="2" id="KW-0805">Transcription regulation</keyword>
<accession>A0A834J9T1</accession>
<protein>
    <recommendedName>
        <fullName evidence="7">MiT/TFE transcription factors N-terminal domain-containing protein</fullName>
    </recommendedName>
</protein>
<evidence type="ECO:0000256" key="5">
    <source>
        <dbReference type="ARBA" id="ARBA00023242"/>
    </source>
</evidence>
<keyword evidence="3" id="KW-0238">DNA-binding</keyword>
<keyword evidence="5" id="KW-0539">Nucleus</keyword>
<dbReference type="Proteomes" id="UP000614350">
    <property type="component" value="Unassembled WGS sequence"/>
</dbReference>
<dbReference type="PANTHER" id="PTHR45776:SF2">
    <property type="entry name" value="MIP04163P"/>
    <property type="match status" value="1"/>
</dbReference>
<comment type="subcellular location">
    <subcellularLocation>
        <location evidence="1">Nucleus</location>
    </subcellularLocation>
</comment>
<evidence type="ECO:0000256" key="4">
    <source>
        <dbReference type="ARBA" id="ARBA00023163"/>
    </source>
</evidence>